<dbReference type="OrthoDB" id="572467at2"/>
<evidence type="ECO:0000313" key="2">
    <source>
        <dbReference type="Proteomes" id="UP000310314"/>
    </source>
</evidence>
<dbReference type="EMBL" id="VATY01000003">
    <property type="protein sequence ID" value="TMM56354.1"/>
    <property type="molecule type" value="Genomic_DNA"/>
</dbReference>
<evidence type="ECO:0000313" key="1">
    <source>
        <dbReference type="EMBL" id="TMM56354.1"/>
    </source>
</evidence>
<gene>
    <name evidence="1" type="ORF">FEE95_16435</name>
</gene>
<accession>A0A5S3PPH0</accession>
<dbReference type="Proteomes" id="UP000310314">
    <property type="component" value="Unassembled WGS sequence"/>
</dbReference>
<keyword evidence="2" id="KW-1185">Reference proteome</keyword>
<comment type="caution">
    <text evidence="1">The sequence shown here is derived from an EMBL/GenBank/DDBJ whole genome shotgun (WGS) entry which is preliminary data.</text>
</comment>
<dbReference type="AlphaFoldDB" id="A0A5S3PPH0"/>
<name>A0A5S3PPH0_9FLAO</name>
<proteinExistence type="predicted"/>
<protein>
    <submittedName>
        <fullName evidence="1">GTPase</fullName>
    </submittedName>
</protein>
<sequence>MIMDSAHKIFSPDTYECSLCDITYGAFTENSIWKKFRKETDIKMEFLHKDEFAKAYASKFGHKFTFPIVLNESGKGLEVFVRTEELNEMQSAEDLITLIGVRSYF</sequence>
<organism evidence="1 2">
    <name type="scientific">Maribacter algarum</name>
    <name type="common">ex Zhang et al. 2020</name>
    <dbReference type="NCBI Taxonomy" id="2578118"/>
    <lineage>
        <taxon>Bacteria</taxon>
        <taxon>Pseudomonadati</taxon>
        <taxon>Bacteroidota</taxon>
        <taxon>Flavobacteriia</taxon>
        <taxon>Flavobacteriales</taxon>
        <taxon>Flavobacteriaceae</taxon>
        <taxon>Maribacter</taxon>
    </lineage>
</organism>
<reference evidence="1 2" key="1">
    <citation type="submission" date="2019-05" db="EMBL/GenBank/DDBJ databases">
        <authorList>
            <person name="Zhang J.-Y."/>
            <person name="Feg X."/>
            <person name="Du Z.-J."/>
        </authorList>
    </citation>
    <scope>NUCLEOTIDE SEQUENCE [LARGE SCALE GENOMIC DNA]</scope>
    <source>
        <strain evidence="1 2">RZ26</strain>
    </source>
</reference>